<dbReference type="SUPFAM" id="SSF110997">
    <property type="entry name" value="Sporulation related repeat"/>
    <property type="match status" value="1"/>
</dbReference>
<proteinExistence type="predicted"/>
<dbReference type="InterPro" id="IPR036680">
    <property type="entry name" value="SPOR-like_sf"/>
</dbReference>
<dbReference type="Pfam" id="PF03330">
    <property type="entry name" value="DPBB_1"/>
    <property type="match status" value="1"/>
</dbReference>
<keyword evidence="2" id="KW-0732">Signal</keyword>
<dbReference type="Gene3D" id="2.40.40.10">
    <property type="entry name" value="RlpA-like domain"/>
    <property type="match status" value="1"/>
</dbReference>
<comment type="caution">
    <text evidence="5">The sequence shown here is derived from an EMBL/GenBank/DDBJ whole genome shotgun (WGS) entry which is preliminary data.</text>
</comment>
<dbReference type="EMBL" id="JALHLF010000003">
    <property type="protein sequence ID" value="MCJ2181400.1"/>
    <property type="molecule type" value="Genomic_DNA"/>
</dbReference>
<sequence length="359" mass="37528">MKLPVRPALGLITALVLISNSAPGALARERAKDEPALPRTGPAADYPVVIGDPFTIDGTVWTPLDQMNYDAVGLASVGDASLVGVTGASKTLPLPSYVEVTNLDTGRTALVRIERRGPMVNSLLIELSPMAARQLGISGAKGAAVRVRRVNPPEPERALLRQDKEAPLRMDTPPGLLQVLRSKLAEQSPLLPPPSTPPIPPQVTEQMIEQLDHTAPKPAATPLPKPQSKPQAQAKTPVAPIPAPASAPLAPSPRMEAVTVHKGAAPLAPVPAPAVKPAAQPAPKSAGPGLKNGFVVQVGAFSVEPNARELAAKLGGFVAHPGKFWLVRIGPFADRAKAAAALEKAQRAGYRDARIQHTD</sequence>
<evidence type="ECO:0000259" key="4">
    <source>
        <dbReference type="Pfam" id="PF05036"/>
    </source>
</evidence>
<dbReference type="RefSeq" id="WP_244016518.1">
    <property type="nucleotide sequence ID" value="NZ_JALHLF010000003.1"/>
</dbReference>
<accession>A0ABT0B8J2</accession>
<dbReference type="Gene3D" id="3.30.70.1070">
    <property type="entry name" value="Sporulation related repeat"/>
    <property type="match status" value="1"/>
</dbReference>
<dbReference type="Pfam" id="PF05036">
    <property type="entry name" value="SPOR"/>
    <property type="match status" value="1"/>
</dbReference>
<dbReference type="InterPro" id="IPR009009">
    <property type="entry name" value="RlpA-like_DPBB"/>
</dbReference>
<dbReference type="Proteomes" id="UP001162881">
    <property type="component" value="Unassembled WGS sequence"/>
</dbReference>
<dbReference type="PANTHER" id="PTHR34183:SF8">
    <property type="entry name" value="ENDOLYTIC PEPTIDOGLYCAN TRANSGLYCOSYLASE RLPA-RELATED"/>
    <property type="match status" value="1"/>
</dbReference>
<evidence type="ECO:0000313" key="6">
    <source>
        <dbReference type="Proteomes" id="UP001162881"/>
    </source>
</evidence>
<dbReference type="InterPro" id="IPR007730">
    <property type="entry name" value="SPOR-like_dom"/>
</dbReference>
<evidence type="ECO:0000259" key="3">
    <source>
        <dbReference type="Pfam" id="PF03330"/>
    </source>
</evidence>
<organism evidence="5 6">
    <name type="scientific">Novosphingobium organovorum</name>
    <dbReference type="NCBI Taxonomy" id="2930092"/>
    <lineage>
        <taxon>Bacteria</taxon>
        <taxon>Pseudomonadati</taxon>
        <taxon>Pseudomonadota</taxon>
        <taxon>Alphaproteobacteria</taxon>
        <taxon>Sphingomonadales</taxon>
        <taxon>Sphingomonadaceae</taxon>
        <taxon>Novosphingobium</taxon>
    </lineage>
</organism>
<feature type="domain" description="RlpA-like protein double-psi beta-barrel" evidence="3">
    <location>
        <begin position="85"/>
        <end position="146"/>
    </location>
</feature>
<evidence type="ECO:0000256" key="1">
    <source>
        <dbReference type="SAM" id="MobiDB-lite"/>
    </source>
</evidence>
<keyword evidence="6" id="KW-1185">Reference proteome</keyword>
<evidence type="ECO:0000256" key="2">
    <source>
        <dbReference type="SAM" id="SignalP"/>
    </source>
</evidence>
<protein>
    <submittedName>
        <fullName evidence="5">SPOR domain-containing protein</fullName>
    </submittedName>
</protein>
<evidence type="ECO:0000313" key="5">
    <source>
        <dbReference type="EMBL" id="MCJ2181400.1"/>
    </source>
</evidence>
<feature type="domain" description="SPOR" evidence="4">
    <location>
        <begin position="292"/>
        <end position="353"/>
    </location>
</feature>
<feature type="chain" id="PRO_5046702175" evidence="2">
    <location>
        <begin position="28"/>
        <end position="359"/>
    </location>
</feature>
<dbReference type="InterPro" id="IPR036908">
    <property type="entry name" value="RlpA-like_sf"/>
</dbReference>
<name>A0ABT0B8J2_9SPHN</name>
<dbReference type="PANTHER" id="PTHR34183">
    <property type="entry name" value="ENDOLYTIC PEPTIDOGLYCAN TRANSGLYCOSYLASE RLPA"/>
    <property type="match status" value="1"/>
</dbReference>
<feature type="signal peptide" evidence="2">
    <location>
        <begin position="1"/>
        <end position="27"/>
    </location>
</feature>
<feature type="region of interest" description="Disordered" evidence="1">
    <location>
        <begin position="216"/>
        <end position="254"/>
    </location>
</feature>
<gene>
    <name evidence="5" type="ORF">MTR62_01570</name>
</gene>
<reference evidence="5" key="1">
    <citation type="submission" date="2022-03" db="EMBL/GenBank/DDBJ databases">
        <title>Identification of a novel bacterium isolated from mangrove sediments.</title>
        <authorList>
            <person name="Pan X."/>
        </authorList>
    </citation>
    <scope>NUCLEOTIDE SEQUENCE</scope>
    <source>
        <strain evidence="5">B1949</strain>
    </source>
</reference>
<dbReference type="CDD" id="cd22268">
    <property type="entry name" value="DPBB_RlpA-like"/>
    <property type="match status" value="1"/>
</dbReference>